<dbReference type="InterPro" id="IPR003121">
    <property type="entry name" value="SWIB_MDM2_domain"/>
</dbReference>
<dbReference type="Gene3D" id="3.30.1490.40">
    <property type="match status" value="1"/>
</dbReference>
<dbReference type="Pfam" id="PF03126">
    <property type="entry name" value="Plus-3"/>
    <property type="match status" value="1"/>
</dbReference>
<dbReference type="InterPro" id="IPR001965">
    <property type="entry name" value="Znf_PHD"/>
</dbReference>
<dbReference type="Gene3D" id="3.90.70.200">
    <property type="entry name" value="Plus-3 domain"/>
    <property type="match status" value="1"/>
</dbReference>
<feature type="domain" description="Plus3" evidence="5">
    <location>
        <begin position="353"/>
        <end position="482"/>
    </location>
</feature>
<dbReference type="Pfam" id="PF25980">
    <property type="entry name" value="NERD_plant"/>
    <property type="match status" value="1"/>
</dbReference>
<dbReference type="InterPro" id="IPR058668">
    <property type="entry name" value="NERD_dom"/>
</dbReference>
<dbReference type="Proteomes" id="UP001165190">
    <property type="component" value="Unassembled WGS sequence"/>
</dbReference>
<dbReference type="InterPro" id="IPR013083">
    <property type="entry name" value="Znf_RING/FYVE/PHD"/>
</dbReference>
<dbReference type="GO" id="GO:0008270">
    <property type="term" value="F:zinc ion binding"/>
    <property type="evidence" value="ECO:0007669"/>
    <property type="project" value="UniProtKB-KW"/>
</dbReference>
<dbReference type="InterPro" id="IPR035445">
    <property type="entry name" value="GYF-like_dom_sf"/>
</dbReference>
<keyword evidence="2" id="KW-0479">Metal-binding</keyword>
<sequence length="818" mass="93969">MTRKNTRKKEEIAEDYCFFCKDGGLLRVCDHNNCLKSFHPRCAGRDDSLLETEDRWLCGWHFCFLCNKQAKFHCFCCPIAVCGRCLCDTEFAVIKGARGLCNMCLELALLIEDKKNVNSKGEKVDFNDGATYEYLFKYYWEVVKEKEGLTSQQLHSTDRLLKKGKNYDIQASYNCKEDIRDFEDDSISESDDWRDNQVQCRKKKRGKLSSTKRKGKPKKKEYLGWASKQLAEFLMFIGKDATQELSQYDVATIIIEYCNGHKLFHPEKKKKVICDEMLQSLLGRKSVNKNGIYKLLTVHFSENLEKSEDSVGFSLEEDDNASVPCKRQQKSSPDRKFEEKEIATNLHQGYLAAIVSRNIKLVYLKRSLVLELAKELDTFNDKMVGSFVRVKSDTNDYFQKNSHILVQVKGIKETSIKEETNSTILLQVSNRLRDVRICELSDNDFTEEEIKDLNRRMGTRMLERPTVLQLQQKARSLHEDITKHWIKNELVLLQSQINRANEKGWRREYPLLQFHEFIVPKYIENYRQLITISIEQSRLLHEVPEVVAEAAEPEPVSKVSLREYREEHKALSESAPGSVSRIGKCILEKNVVSSCRNDRMDAAEGNQQNVEKSFISTRVEGDEMPRNPNSQDVKQSCNGTSVLQLLPEEESADRQTRCVCTEKQHKCGDAAGAGETLVMPVVYISEHLKVENYQAEVIELSDDERQEARLLKQRKHGDAASDVGVHVKVENHQVEVIDLSDDEIDNAAIAASHQASADHDCSIWYCISPHGTTKGPYSMKVLKQWSASSTSRCELHFKVYKRGQRPEDALLLIDAFRQ</sequence>
<dbReference type="InterPro" id="IPR036128">
    <property type="entry name" value="Plus3-like_sf"/>
</dbReference>
<evidence type="ECO:0000256" key="2">
    <source>
        <dbReference type="ARBA" id="ARBA00022723"/>
    </source>
</evidence>
<dbReference type="SUPFAM" id="SSF57903">
    <property type="entry name" value="FYVE/PHD zinc finger"/>
    <property type="match status" value="1"/>
</dbReference>
<protein>
    <submittedName>
        <fullName evidence="7">Uncharacterized protein</fullName>
    </submittedName>
</protein>
<dbReference type="SUPFAM" id="SSF55277">
    <property type="entry name" value="GYF domain"/>
    <property type="match status" value="1"/>
</dbReference>
<dbReference type="CDD" id="cd10567">
    <property type="entry name" value="SWIB-MDM2_like"/>
    <property type="match status" value="1"/>
</dbReference>
<dbReference type="GO" id="GO:0003677">
    <property type="term" value="F:DNA binding"/>
    <property type="evidence" value="ECO:0007669"/>
    <property type="project" value="InterPro"/>
</dbReference>
<feature type="domain" description="DM2" evidence="6">
    <location>
        <begin position="222"/>
        <end position="302"/>
    </location>
</feature>
<dbReference type="CDD" id="cd15568">
    <property type="entry name" value="PHD5_NSD"/>
    <property type="match status" value="1"/>
</dbReference>
<evidence type="ECO:0000313" key="7">
    <source>
        <dbReference type="EMBL" id="GMJ08242.1"/>
    </source>
</evidence>
<proteinExistence type="inferred from homology"/>
<gene>
    <name evidence="7" type="ORF">HRI_004493400</name>
</gene>
<dbReference type="SUPFAM" id="SSF47592">
    <property type="entry name" value="SWIB/MDM2 domain"/>
    <property type="match status" value="1"/>
</dbReference>
<evidence type="ECO:0000256" key="4">
    <source>
        <dbReference type="ARBA" id="ARBA00022833"/>
    </source>
</evidence>
<dbReference type="PROSITE" id="PS51925">
    <property type="entry name" value="SWIB_MDM2"/>
    <property type="match status" value="1"/>
</dbReference>
<dbReference type="InterPro" id="IPR045894">
    <property type="entry name" value="At5g08430-like"/>
</dbReference>
<keyword evidence="4" id="KW-0862">Zinc</keyword>
<dbReference type="PROSITE" id="PS51360">
    <property type="entry name" value="PLUS3"/>
    <property type="match status" value="1"/>
</dbReference>
<comment type="similarity">
    <text evidence="1">Belongs to the MDM2/MDM4 family.</text>
</comment>
<reference evidence="7" key="1">
    <citation type="submission" date="2023-05" db="EMBL/GenBank/DDBJ databases">
        <title>Genome and transcriptome analyses reveal genes involved in the formation of fine ridges on petal epidermal cells in Hibiscus trionum.</title>
        <authorList>
            <person name="Koshimizu S."/>
            <person name="Masuda S."/>
            <person name="Ishii T."/>
            <person name="Shirasu K."/>
            <person name="Hoshino A."/>
            <person name="Arita M."/>
        </authorList>
    </citation>
    <scope>NUCLEOTIDE SEQUENCE</scope>
    <source>
        <strain evidence="7">Hamamatsu line</strain>
    </source>
</reference>
<evidence type="ECO:0000313" key="8">
    <source>
        <dbReference type="Proteomes" id="UP001165190"/>
    </source>
</evidence>
<dbReference type="PROSITE" id="PS01358">
    <property type="entry name" value="ZF_RANBP2_1"/>
    <property type="match status" value="1"/>
</dbReference>
<dbReference type="PANTHER" id="PTHR46851">
    <property type="entry name" value="OS01G0884500 PROTEIN"/>
    <property type="match status" value="1"/>
</dbReference>
<dbReference type="InterPro" id="IPR036885">
    <property type="entry name" value="SWIB_MDM2_dom_sf"/>
</dbReference>
<dbReference type="AlphaFoldDB" id="A0A9W7J562"/>
<evidence type="ECO:0000259" key="6">
    <source>
        <dbReference type="PROSITE" id="PS51925"/>
    </source>
</evidence>
<dbReference type="InterPro" id="IPR001876">
    <property type="entry name" value="Znf_RanBP2"/>
</dbReference>
<dbReference type="OrthoDB" id="1870062at2759"/>
<dbReference type="Gene3D" id="3.30.40.10">
    <property type="entry name" value="Zinc/RING finger domain, C3HC4 (zinc finger)"/>
    <property type="match status" value="1"/>
</dbReference>
<evidence type="ECO:0000256" key="1">
    <source>
        <dbReference type="ARBA" id="ARBA00005803"/>
    </source>
</evidence>
<dbReference type="Pfam" id="PF02201">
    <property type="entry name" value="SWIB"/>
    <property type="match status" value="1"/>
</dbReference>
<keyword evidence="3" id="KW-0863">Zinc-finger</keyword>
<organism evidence="7 8">
    <name type="scientific">Hibiscus trionum</name>
    <name type="common">Flower of an hour</name>
    <dbReference type="NCBI Taxonomy" id="183268"/>
    <lineage>
        <taxon>Eukaryota</taxon>
        <taxon>Viridiplantae</taxon>
        <taxon>Streptophyta</taxon>
        <taxon>Embryophyta</taxon>
        <taxon>Tracheophyta</taxon>
        <taxon>Spermatophyta</taxon>
        <taxon>Magnoliopsida</taxon>
        <taxon>eudicotyledons</taxon>
        <taxon>Gunneridae</taxon>
        <taxon>Pentapetalae</taxon>
        <taxon>rosids</taxon>
        <taxon>malvids</taxon>
        <taxon>Malvales</taxon>
        <taxon>Malvaceae</taxon>
        <taxon>Malvoideae</taxon>
        <taxon>Hibiscus</taxon>
    </lineage>
</organism>
<dbReference type="SMART" id="SM00249">
    <property type="entry name" value="PHD"/>
    <property type="match status" value="1"/>
</dbReference>
<evidence type="ECO:0000256" key="3">
    <source>
        <dbReference type="ARBA" id="ARBA00022771"/>
    </source>
</evidence>
<comment type="caution">
    <text evidence="7">The sequence shown here is derived from an EMBL/GenBank/DDBJ whole genome shotgun (WGS) entry which is preliminary data.</text>
</comment>
<keyword evidence="8" id="KW-1185">Reference proteome</keyword>
<dbReference type="SUPFAM" id="SSF159042">
    <property type="entry name" value="Plus3-like"/>
    <property type="match status" value="1"/>
</dbReference>
<dbReference type="Gene3D" id="1.10.245.10">
    <property type="entry name" value="SWIB/MDM2 domain"/>
    <property type="match status" value="1"/>
</dbReference>
<dbReference type="InterPro" id="IPR011011">
    <property type="entry name" value="Znf_FYVE_PHD"/>
</dbReference>
<name>A0A9W7J562_HIBTR</name>
<evidence type="ECO:0000259" key="5">
    <source>
        <dbReference type="PROSITE" id="PS51360"/>
    </source>
</evidence>
<dbReference type="PANTHER" id="PTHR46851:SF23">
    <property type="entry name" value="SWIB_MDM2 DOMAIN-CONTAINING PROTEIN"/>
    <property type="match status" value="1"/>
</dbReference>
<accession>A0A9W7J562</accession>
<dbReference type="SMART" id="SM00719">
    <property type="entry name" value="Plus3"/>
    <property type="match status" value="1"/>
</dbReference>
<dbReference type="InterPro" id="IPR004343">
    <property type="entry name" value="Plus-3_dom"/>
</dbReference>
<dbReference type="EMBL" id="BSYR01000050">
    <property type="protein sequence ID" value="GMJ08242.1"/>
    <property type="molecule type" value="Genomic_DNA"/>
</dbReference>